<feature type="compositionally biased region" description="Polar residues" evidence="5">
    <location>
        <begin position="828"/>
        <end position="837"/>
    </location>
</feature>
<evidence type="ECO:0000313" key="8">
    <source>
        <dbReference type="Proteomes" id="UP000195402"/>
    </source>
</evidence>
<name>A0A200QPG3_MACCD</name>
<dbReference type="GO" id="GO:0003723">
    <property type="term" value="F:RNA binding"/>
    <property type="evidence" value="ECO:0007669"/>
    <property type="project" value="UniProtKB-UniRule"/>
</dbReference>
<dbReference type="Pfam" id="PF00076">
    <property type="entry name" value="RRM_1"/>
    <property type="match status" value="2"/>
</dbReference>
<dbReference type="AlphaFoldDB" id="A0A200QPG3"/>
<protein>
    <submittedName>
        <fullName evidence="7">RNA recognition motif domain</fullName>
    </submittedName>
</protein>
<proteinExistence type="predicted"/>
<feature type="region of interest" description="Disordered" evidence="5">
    <location>
        <begin position="717"/>
        <end position="743"/>
    </location>
</feature>
<evidence type="ECO:0000313" key="7">
    <source>
        <dbReference type="EMBL" id="OVA12322.1"/>
    </source>
</evidence>
<feature type="region of interest" description="Disordered" evidence="5">
    <location>
        <begin position="769"/>
        <end position="815"/>
    </location>
</feature>
<dbReference type="CDD" id="cd00590">
    <property type="entry name" value="RRM_SF"/>
    <property type="match status" value="2"/>
</dbReference>
<feature type="region of interest" description="Disordered" evidence="5">
    <location>
        <begin position="828"/>
        <end position="877"/>
    </location>
</feature>
<dbReference type="InParanoid" id="A0A200QPG3"/>
<dbReference type="Gene3D" id="3.30.70.330">
    <property type="match status" value="2"/>
</dbReference>
<keyword evidence="2 4" id="KW-0694">RNA-binding</keyword>
<dbReference type="Pfam" id="PF07744">
    <property type="entry name" value="SPOC"/>
    <property type="match status" value="1"/>
</dbReference>
<dbReference type="GO" id="GO:0005634">
    <property type="term" value="C:nucleus"/>
    <property type="evidence" value="ECO:0007669"/>
    <property type="project" value="UniProtKB-SubCell"/>
</dbReference>
<evidence type="ECO:0000259" key="6">
    <source>
        <dbReference type="PROSITE" id="PS50102"/>
    </source>
</evidence>
<dbReference type="OMA" id="WHNIPFE"/>
<evidence type="ECO:0000256" key="1">
    <source>
        <dbReference type="ARBA" id="ARBA00004123"/>
    </source>
</evidence>
<evidence type="ECO:0000256" key="4">
    <source>
        <dbReference type="PROSITE-ProRule" id="PRU00176"/>
    </source>
</evidence>
<feature type="compositionally biased region" description="Low complexity" evidence="5">
    <location>
        <begin position="802"/>
        <end position="815"/>
    </location>
</feature>
<dbReference type="InterPro" id="IPR012677">
    <property type="entry name" value="Nucleotide-bd_a/b_plait_sf"/>
</dbReference>
<keyword evidence="3" id="KW-0539">Nucleus</keyword>
<comment type="subcellular location">
    <subcellularLocation>
        <location evidence="1">Nucleus</location>
    </subcellularLocation>
</comment>
<feature type="domain" description="RRM" evidence="6">
    <location>
        <begin position="167"/>
        <end position="240"/>
    </location>
</feature>
<dbReference type="SMART" id="SM00360">
    <property type="entry name" value="RRM"/>
    <property type="match status" value="2"/>
</dbReference>
<feature type="compositionally biased region" description="Basic and acidic residues" evidence="5">
    <location>
        <begin position="349"/>
        <end position="371"/>
    </location>
</feature>
<gene>
    <name evidence="7" type="ORF">BVC80_1799g3</name>
</gene>
<dbReference type="InterPro" id="IPR012921">
    <property type="entry name" value="SPOC_C"/>
</dbReference>
<dbReference type="PROSITE" id="PS50102">
    <property type="entry name" value="RRM"/>
    <property type="match status" value="2"/>
</dbReference>
<feature type="compositionally biased region" description="Basic and acidic residues" evidence="5">
    <location>
        <begin position="1"/>
        <end position="26"/>
    </location>
</feature>
<feature type="region of interest" description="Disordered" evidence="5">
    <location>
        <begin position="1"/>
        <end position="35"/>
    </location>
</feature>
<dbReference type="InterPro" id="IPR000504">
    <property type="entry name" value="RRM_dom"/>
</dbReference>
<feature type="compositionally biased region" description="Basic and acidic residues" evidence="5">
    <location>
        <begin position="116"/>
        <end position="143"/>
    </location>
</feature>
<dbReference type="FunCoup" id="A0A200QPG3">
    <property type="interactions" value="2229"/>
</dbReference>
<feature type="region of interest" description="Disordered" evidence="5">
    <location>
        <begin position="116"/>
        <end position="160"/>
    </location>
</feature>
<dbReference type="FunFam" id="3.30.70.330:FF:000522">
    <property type="entry name" value="RNA recognition motif (RRM)-containing protein"/>
    <property type="match status" value="1"/>
</dbReference>
<feature type="region of interest" description="Disordered" evidence="5">
    <location>
        <begin position="341"/>
        <end position="371"/>
    </location>
</feature>
<dbReference type="STRING" id="56857.A0A200QPG3"/>
<feature type="compositionally biased region" description="Polar residues" evidence="5">
    <location>
        <begin position="889"/>
        <end position="900"/>
    </location>
</feature>
<dbReference type="EMBL" id="MVGT01001388">
    <property type="protein sequence ID" value="OVA12322.1"/>
    <property type="molecule type" value="Genomic_DNA"/>
</dbReference>
<dbReference type="CDD" id="cd21546">
    <property type="entry name" value="SPOC_FPA-like"/>
    <property type="match status" value="1"/>
</dbReference>
<reference evidence="7 8" key="1">
    <citation type="journal article" date="2017" name="Mol. Plant">
        <title>The Genome of Medicinal Plant Macleaya cordata Provides New Insights into Benzylisoquinoline Alkaloids Metabolism.</title>
        <authorList>
            <person name="Liu X."/>
            <person name="Liu Y."/>
            <person name="Huang P."/>
            <person name="Ma Y."/>
            <person name="Qing Z."/>
            <person name="Tang Q."/>
            <person name="Cao H."/>
            <person name="Cheng P."/>
            <person name="Zheng Y."/>
            <person name="Yuan Z."/>
            <person name="Zhou Y."/>
            <person name="Liu J."/>
            <person name="Tang Z."/>
            <person name="Zhuo Y."/>
            <person name="Zhang Y."/>
            <person name="Yu L."/>
            <person name="Huang J."/>
            <person name="Yang P."/>
            <person name="Peng Q."/>
            <person name="Zhang J."/>
            <person name="Jiang W."/>
            <person name="Zhang Z."/>
            <person name="Lin K."/>
            <person name="Ro D.K."/>
            <person name="Chen X."/>
            <person name="Xiong X."/>
            <person name="Shang Y."/>
            <person name="Huang S."/>
            <person name="Zeng J."/>
        </authorList>
    </citation>
    <scope>NUCLEOTIDE SEQUENCE [LARGE SCALE GENOMIC DNA]</scope>
    <source>
        <strain evidence="8">cv. BLH2017</strain>
        <tissue evidence="7">Root</tissue>
    </source>
</reference>
<dbReference type="Proteomes" id="UP000195402">
    <property type="component" value="Unassembled WGS sequence"/>
</dbReference>
<keyword evidence="8" id="KW-1185">Reference proteome</keyword>
<accession>A0A200QPG3</accession>
<feature type="region of interest" description="Disordered" evidence="5">
    <location>
        <begin position="889"/>
        <end position="933"/>
    </location>
</feature>
<evidence type="ECO:0000256" key="5">
    <source>
        <dbReference type="SAM" id="MobiDB-lite"/>
    </source>
</evidence>
<evidence type="ECO:0000256" key="2">
    <source>
        <dbReference type="ARBA" id="ARBA00022884"/>
    </source>
</evidence>
<dbReference type="PANTHER" id="PTHR23189">
    <property type="entry name" value="RNA RECOGNITION MOTIF-CONTAINING"/>
    <property type="match status" value="1"/>
</dbReference>
<sequence length="957" mass="106873">MIGRGGREGRDRFRRDYNSRSEEKSQYGRNSNPPSRHLWVGNLSHHISESILSEHFLRFGELESIAFQPGRSYAFVNFRKDEDALIAVRALQGFVLAGFPLKIEFAKAERSLASSHDEEYPKRRDERFSAERESPFFQRDSRPRLSSLEPSFPDNSRMGDKNAEPSEVLWIGFPAFLNVDEMILRRAFSPFGEIVKITAFPGRSYAFVQFRTIPAACRAKEALQGKLFNNPRVNICFARSESGPPDHARNSVNESFSPHFMSSGHPGQSTENYRQDHFFGNSTGQTHMGSPHFASDLESADSSLIGFNRNNTLQTGGSGAFEQMRLHGPGSQFGLSEYTYKRHSSPARESSHRSDFSPRKRAPFEDPSDFRDDVFPFQEAKKIKMGSFPLVKEFPEYPFSDSRQEKRFAGPPIDFPEHKGYDKRFMPGSFSYNQMNLSHPHGERDDHWKTSYESFAAGSGSLPINSDKQQIFTPESHHSPLNEEWKWEGTIAKGGTPVCRARCFPVGKVLDFMLPEFIDCTARTGLDMLAKHFYQAASTWVVFFVPESDADISFYNEFMHYLGEKQRAAVAKLGEKTTLFLVPPSDFSEKVLKVPGKLSISGVILKFEHPNSDFGSNPLEAMDSKLSSIHENISHPSTTSPDLRTSAHGQSQSYLNSFSEAFPSFAPLPTSKKPENKDLPYMRNIPRSAPSASVSGSAHLSGRVSESLNENRYYNPLQPRNPTLPSSWSPHHVRNSNTGTGNLPPHMSNNAAVHSSDDTITQEFHHSMKPRVAQETSSNQYTPGIVDIPLSGASKFPHLERTPQVSTSSPVPSLQPQQLAHLASLLGQRQQSNTGSALSLEEDSKNSSLINQPGNIFGSSQKSTLQNRGSSSDPLTSQFSQVHQMLQTSNALPVSQTNRTEPQREAPERQGNPPLQNNAGAQEETEADPQKRLQATLQLAAALLQQIQQQAKGPDQR</sequence>
<dbReference type="SUPFAM" id="SSF54928">
    <property type="entry name" value="RNA-binding domain, RBD"/>
    <property type="match status" value="2"/>
</dbReference>
<feature type="domain" description="RRM" evidence="6">
    <location>
        <begin position="36"/>
        <end position="108"/>
    </location>
</feature>
<evidence type="ECO:0000256" key="3">
    <source>
        <dbReference type="ARBA" id="ARBA00023242"/>
    </source>
</evidence>
<feature type="compositionally biased region" description="Polar residues" evidence="5">
    <location>
        <begin position="846"/>
        <end position="877"/>
    </location>
</feature>
<organism evidence="7 8">
    <name type="scientific">Macleaya cordata</name>
    <name type="common">Five-seeded plume-poppy</name>
    <name type="synonym">Bocconia cordata</name>
    <dbReference type="NCBI Taxonomy" id="56857"/>
    <lineage>
        <taxon>Eukaryota</taxon>
        <taxon>Viridiplantae</taxon>
        <taxon>Streptophyta</taxon>
        <taxon>Embryophyta</taxon>
        <taxon>Tracheophyta</taxon>
        <taxon>Spermatophyta</taxon>
        <taxon>Magnoliopsida</taxon>
        <taxon>Ranunculales</taxon>
        <taxon>Papaveraceae</taxon>
        <taxon>Papaveroideae</taxon>
        <taxon>Macleaya</taxon>
    </lineage>
</organism>
<dbReference type="OrthoDB" id="439808at2759"/>
<dbReference type="InterPro" id="IPR035979">
    <property type="entry name" value="RBD_domain_sf"/>
</dbReference>
<feature type="region of interest" description="Disordered" evidence="5">
    <location>
        <begin position="631"/>
        <end position="652"/>
    </location>
</feature>
<comment type="caution">
    <text evidence="7">The sequence shown here is derived from an EMBL/GenBank/DDBJ whole genome shotgun (WGS) entry which is preliminary data.</text>
</comment>